<evidence type="ECO:0000256" key="4">
    <source>
        <dbReference type="ARBA" id="ARBA00022692"/>
    </source>
</evidence>
<protein>
    <submittedName>
        <fullName evidence="8">DUF350 domain-containing protein</fullName>
    </submittedName>
</protein>
<evidence type="ECO:0000313" key="9">
    <source>
        <dbReference type="Proteomes" id="UP001594351"/>
    </source>
</evidence>
<dbReference type="InterPro" id="IPR007140">
    <property type="entry name" value="DUF350"/>
</dbReference>
<accession>A0ABV6Z318</accession>
<evidence type="ECO:0000256" key="5">
    <source>
        <dbReference type="ARBA" id="ARBA00022989"/>
    </source>
</evidence>
<reference evidence="8 9" key="1">
    <citation type="submission" date="2024-09" db="EMBL/GenBank/DDBJ databases">
        <title>Laminarin stimulates single cell rates of sulfate reduction while oxygen inhibits transcriptomic activity in coastal marine sediment.</title>
        <authorList>
            <person name="Lindsay M."/>
            <person name="Orcutt B."/>
            <person name="Emerson D."/>
            <person name="Stepanauskas R."/>
            <person name="D'Angelo T."/>
        </authorList>
    </citation>
    <scope>NUCLEOTIDE SEQUENCE [LARGE SCALE GENOMIC DNA]</scope>
    <source>
        <strain evidence="8">SAG AM-311-K15</strain>
    </source>
</reference>
<evidence type="ECO:0000313" key="8">
    <source>
        <dbReference type="EMBL" id="MFC1852840.1"/>
    </source>
</evidence>
<dbReference type="Proteomes" id="UP001594351">
    <property type="component" value="Unassembled WGS sequence"/>
</dbReference>
<evidence type="ECO:0000256" key="7">
    <source>
        <dbReference type="SAM" id="Phobius"/>
    </source>
</evidence>
<comment type="caution">
    <text evidence="8">The sequence shown here is derived from an EMBL/GenBank/DDBJ whole genome shotgun (WGS) entry which is preliminary data.</text>
</comment>
<proteinExistence type="inferred from homology"/>
<evidence type="ECO:0000256" key="6">
    <source>
        <dbReference type="ARBA" id="ARBA00023136"/>
    </source>
</evidence>
<feature type="transmembrane region" description="Helical" evidence="7">
    <location>
        <begin position="6"/>
        <end position="23"/>
    </location>
</feature>
<keyword evidence="6 7" id="KW-0472">Membrane</keyword>
<keyword evidence="9" id="KW-1185">Reference proteome</keyword>
<keyword evidence="4 7" id="KW-0812">Transmembrane</keyword>
<keyword evidence="3" id="KW-1003">Cell membrane</keyword>
<evidence type="ECO:0000256" key="1">
    <source>
        <dbReference type="ARBA" id="ARBA00004651"/>
    </source>
</evidence>
<sequence>MVANFFATIFYTIIGVILMGISFKLYDMITPFDINKELEEDKNIAIGIVLASIILGIAIIIAAAMIRCS</sequence>
<name>A0ABV6Z318_UNCC1</name>
<dbReference type="EMBL" id="JBHPBY010000375">
    <property type="protein sequence ID" value="MFC1852840.1"/>
    <property type="molecule type" value="Genomic_DNA"/>
</dbReference>
<gene>
    <name evidence="8" type="ORF">ACFL27_21795</name>
</gene>
<keyword evidence="5 7" id="KW-1133">Transmembrane helix</keyword>
<comment type="subcellular location">
    <subcellularLocation>
        <location evidence="1">Cell membrane</location>
        <topology evidence="1">Multi-pass membrane protein</topology>
    </subcellularLocation>
</comment>
<dbReference type="Pfam" id="PF03994">
    <property type="entry name" value="DUF350"/>
    <property type="match status" value="1"/>
</dbReference>
<organism evidence="8 9">
    <name type="scientific">candidate division CSSED10-310 bacterium</name>
    <dbReference type="NCBI Taxonomy" id="2855610"/>
    <lineage>
        <taxon>Bacteria</taxon>
        <taxon>Bacteria division CSSED10-310</taxon>
    </lineage>
</organism>
<evidence type="ECO:0000256" key="2">
    <source>
        <dbReference type="ARBA" id="ARBA00005779"/>
    </source>
</evidence>
<comment type="similarity">
    <text evidence="2">Belongs to the UPF0719 family.</text>
</comment>
<evidence type="ECO:0000256" key="3">
    <source>
        <dbReference type="ARBA" id="ARBA00022475"/>
    </source>
</evidence>
<feature type="transmembrane region" description="Helical" evidence="7">
    <location>
        <begin position="44"/>
        <end position="66"/>
    </location>
</feature>